<accession>A0A0M3J1E3</accession>
<feature type="compositionally biased region" description="Polar residues" evidence="1">
    <location>
        <begin position="225"/>
        <end position="246"/>
    </location>
</feature>
<protein>
    <submittedName>
        <fullName evidence="5">Eukaryotic translation initiation factor 2D (inferred by orthology to a human protein)</fullName>
    </submittedName>
</protein>
<sequence>MHCADLLTTSKSQVAHVKLLANNGAHMNAYTFDRNPLLFEIDGDTNLYPTVYFCWAYPEAFPTILVHEPVFMRLQNGADLMLPGVVYKRGEFPEFNRNFPVAISVITADGSSVKATHVKNFQSSSRKNCFFILKSDVQGSNLGPVGVGVSLMSSMEMLASGMQGRGVQILHLYRDLMWEFGDRTHPPQTALPQVFVRKPLSEEDFPELGAKLNIADEKKPETAVTEPQENGQGASVNSNDVTSKQPIDSKGSAESGAIEFEEPSETMEELLQRCFLAALKYRVAAKKVELPLDVGEFYSRFVLACCPPMRRLDMKKTKYKKFSVFLHEINSSAAGPIMKTAPRGKGLDEIVEINWEHPLLSDFKRTDEVTEDLVQQTKARSQIQINEYFSVTEPVLPLFRLEGGLSRGDLLETKRVREIITTYAKNRELCDKNRVHLRNDELLQSIVKHPSETIDWNTLMQKILSKMTKTFVIITADGRETVRKIELPKIVFKVETRSGNKKITLVNNLCVYGIDAKPFCHKVQIGIATSATILNDAPLCEGPQVIIQGNQVQFASELLTNEYGVDSKYMSGLELIPKKKRK</sequence>
<dbReference type="PROSITE" id="PS50890">
    <property type="entry name" value="PUA"/>
    <property type="match status" value="1"/>
</dbReference>
<feature type="domain" description="SUI1" evidence="2">
    <location>
        <begin position="490"/>
        <end position="563"/>
    </location>
</feature>
<dbReference type="Gene3D" id="3.10.400.20">
    <property type="match status" value="1"/>
</dbReference>
<dbReference type="GO" id="GO:0001731">
    <property type="term" value="P:formation of translation preinitiation complex"/>
    <property type="evidence" value="ECO:0007669"/>
    <property type="project" value="InterPro"/>
</dbReference>
<feature type="region of interest" description="Disordered" evidence="1">
    <location>
        <begin position="216"/>
        <end position="257"/>
    </location>
</feature>
<dbReference type="InterPro" id="IPR057429">
    <property type="entry name" value="WH_eIF2D"/>
</dbReference>
<dbReference type="SUPFAM" id="SSF88697">
    <property type="entry name" value="PUA domain-like"/>
    <property type="match status" value="1"/>
</dbReference>
<dbReference type="EMBL" id="UYRR01001193">
    <property type="protein sequence ID" value="VDK18540.1"/>
    <property type="molecule type" value="Genomic_DNA"/>
</dbReference>
<name>A0A0M3J1E3_ANISI</name>
<evidence type="ECO:0000256" key="1">
    <source>
        <dbReference type="SAM" id="MobiDB-lite"/>
    </source>
</evidence>
<evidence type="ECO:0000313" key="5">
    <source>
        <dbReference type="WBParaSite" id="ASIM_0000134001-mRNA-1"/>
    </source>
</evidence>
<evidence type="ECO:0000313" key="3">
    <source>
        <dbReference type="EMBL" id="VDK18540.1"/>
    </source>
</evidence>
<dbReference type="WBParaSite" id="ASIM_0000134001-mRNA-1">
    <property type="protein sequence ID" value="ASIM_0000134001-mRNA-1"/>
    <property type="gene ID" value="ASIM_0000134001"/>
</dbReference>
<dbReference type="PROSITE" id="PS50296">
    <property type="entry name" value="SUI1"/>
    <property type="match status" value="1"/>
</dbReference>
<evidence type="ECO:0000313" key="4">
    <source>
        <dbReference type="Proteomes" id="UP000267096"/>
    </source>
</evidence>
<dbReference type="GO" id="GO:0003743">
    <property type="term" value="F:translation initiation factor activity"/>
    <property type="evidence" value="ECO:0007669"/>
    <property type="project" value="InterPro"/>
</dbReference>
<dbReference type="InterPro" id="IPR015947">
    <property type="entry name" value="PUA-like_sf"/>
</dbReference>
<dbReference type="PANTHER" id="PTHR12217:SF4">
    <property type="entry name" value="EUKARYOTIC TRANSLATION INITIATION FACTOR 2D"/>
    <property type="match status" value="1"/>
</dbReference>
<dbReference type="InterPro" id="IPR058886">
    <property type="entry name" value="SWIB_eIF2D"/>
</dbReference>
<dbReference type="CDD" id="cd11608">
    <property type="entry name" value="eIF2D_C"/>
    <property type="match status" value="1"/>
</dbReference>
<dbReference type="CDD" id="cd21156">
    <property type="entry name" value="PUA_eIF2d-like"/>
    <property type="match status" value="1"/>
</dbReference>
<evidence type="ECO:0000259" key="2">
    <source>
        <dbReference type="PROSITE" id="PS50296"/>
    </source>
</evidence>
<dbReference type="OrthoDB" id="199771at2759"/>
<reference evidence="3 4" key="2">
    <citation type="submission" date="2018-11" db="EMBL/GenBank/DDBJ databases">
        <authorList>
            <consortium name="Pathogen Informatics"/>
        </authorList>
    </citation>
    <scope>NUCLEOTIDE SEQUENCE [LARGE SCALE GENOMIC DNA]</scope>
</reference>
<dbReference type="SUPFAM" id="SSF55159">
    <property type="entry name" value="eIF1-like"/>
    <property type="match status" value="1"/>
</dbReference>
<dbReference type="AlphaFoldDB" id="A0A0M3J1E3"/>
<gene>
    <name evidence="3" type="ORF">ASIM_LOCUS1226</name>
</gene>
<dbReference type="Pfam" id="PF25304">
    <property type="entry name" value="WHD_eIF2D"/>
    <property type="match status" value="1"/>
</dbReference>
<keyword evidence="4" id="KW-1185">Reference proteome</keyword>
<organism evidence="5">
    <name type="scientific">Anisakis simplex</name>
    <name type="common">Herring worm</name>
    <dbReference type="NCBI Taxonomy" id="6269"/>
    <lineage>
        <taxon>Eukaryota</taxon>
        <taxon>Metazoa</taxon>
        <taxon>Ecdysozoa</taxon>
        <taxon>Nematoda</taxon>
        <taxon>Chromadorea</taxon>
        <taxon>Rhabditida</taxon>
        <taxon>Spirurina</taxon>
        <taxon>Ascaridomorpha</taxon>
        <taxon>Ascaridoidea</taxon>
        <taxon>Anisakidae</taxon>
        <taxon>Anisakis</taxon>
        <taxon>Anisakis simplex complex</taxon>
    </lineage>
</organism>
<dbReference type="Pfam" id="PF26292">
    <property type="entry name" value="PUA_elF2D"/>
    <property type="match status" value="2"/>
</dbReference>
<dbReference type="PANTHER" id="PTHR12217">
    <property type="entry name" value="EUKARYOTIC TRANSLATION INITIATION FACTOR 2D"/>
    <property type="match status" value="1"/>
</dbReference>
<dbReference type="Pfam" id="PF26291">
    <property type="entry name" value="SWIB_eIF2D"/>
    <property type="match status" value="1"/>
</dbReference>
<dbReference type="InterPro" id="IPR041366">
    <property type="entry name" value="Pre-PUA"/>
</dbReference>
<dbReference type="Proteomes" id="UP000267096">
    <property type="component" value="Unassembled WGS sequence"/>
</dbReference>
<dbReference type="Pfam" id="PF17832">
    <property type="entry name" value="Pre-PUA"/>
    <property type="match status" value="1"/>
</dbReference>
<dbReference type="InterPro" id="IPR048248">
    <property type="entry name" value="PUA_eIF2d-like"/>
</dbReference>
<dbReference type="InterPro" id="IPR039757">
    <property type="entry name" value="EIF2D"/>
</dbReference>
<dbReference type="InterPro" id="IPR039759">
    <property type="entry name" value="eIF2D_SUI1"/>
</dbReference>
<proteinExistence type="predicted"/>
<reference evidence="5" key="1">
    <citation type="submission" date="2017-02" db="UniProtKB">
        <authorList>
            <consortium name="WormBaseParasite"/>
        </authorList>
    </citation>
    <scope>IDENTIFICATION</scope>
</reference>
<dbReference type="Pfam" id="PF01253">
    <property type="entry name" value="SUI1"/>
    <property type="match status" value="1"/>
</dbReference>
<dbReference type="InterPro" id="IPR036877">
    <property type="entry name" value="SUI1_dom_sf"/>
</dbReference>
<dbReference type="Gene3D" id="3.30.780.10">
    <property type="entry name" value="SUI1-like domain"/>
    <property type="match status" value="1"/>
</dbReference>
<dbReference type="InterPro" id="IPR001950">
    <property type="entry name" value="SUI1"/>
</dbReference>